<dbReference type="GO" id="GO:0009451">
    <property type="term" value="P:RNA modification"/>
    <property type="evidence" value="ECO:0007669"/>
    <property type="project" value="InterPro"/>
</dbReference>
<reference evidence="1" key="1">
    <citation type="submission" date="2020-08" db="EMBL/GenBank/DDBJ databases">
        <title>Plant Genome Project.</title>
        <authorList>
            <person name="Zhang R.-G."/>
        </authorList>
    </citation>
    <scope>NUCLEOTIDE SEQUENCE</scope>
    <source>
        <strain evidence="1">WSP0</strain>
        <tissue evidence="1">Leaf</tissue>
    </source>
</reference>
<dbReference type="EMBL" id="JACTNZ010000003">
    <property type="protein sequence ID" value="KAG5556233.1"/>
    <property type="molecule type" value="Genomic_DNA"/>
</dbReference>
<dbReference type="AlphaFoldDB" id="A0AAV6KVX3"/>
<gene>
    <name evidence="1" type="ORF">RHGRI_006741</name>
</gene>
<accession>A0AAV6KVX3</accession>
<proteinExistence type="predicted"/>
<name>A0AAV6KVX3_9ERIC</name>
<sequence length="127" mass="14500">MHGFAIENGLYHSVVQTSLLDFYAKCGDMEREVHGNQKSRGIRSKMASSWIWNPVMLAITLSTVQAVVERWDGVEELRRCMNNNDLMKKPGWSCVEAKGLIHGFDSGDRQLPQILEIYEPMDVICRN</sequence>
<dbReference type="PANTHER" id="PTHR47926">
    <property type="entry name" value="PENTATRICOPEPTIDE REPEAT-CONTAINING PROTEIN"/>
    <property type="match status" value="1"/>
</dbReference>
<organism evidence="1 2">
    <name type="scientific">Rhododendron griersonianum</name>
    <dbReference type="NCBI Taxonomy" id="479676"/>
    <lineage>
        <taxon>Eukaryota</taxon>
        <taxon>Viridiplantae</taxon>
        <taxon>Streptophyta</taxon>
        <taxon>Embryophyta</taxon>
        <taxon>Tracheophyta</taxon>
        <taxon>Spermatophyta</taxon>
        <taxon>Magnoliopsida</taxon>
        <taxon>eudicotyledons</taxon>
        <taxon>Gunneridae</taxon>
        <taxon>Pentapetalae</taxon>
        <taxon>asterids</taxon>
        <taxon>Ericales</taxon>
        <taxon>Ericaceae</taxon>
        <taxon>Ericoideae</taxon>
        <taxon>Rhodoreae</taxon>
        <taxon>Rhododendron</taxon>
    </lineage>
</organism>
<keyword evidence="2" id="KW-1185">Reference proteome</keyword>
<dbReference type="GO" id="GO:0003723">
    <property type="term" value="F:RNA binding"/>
    <property type="evidence" value="ECO:0007669"/>
    <property type="project" value="InterPro"/>
</dbReference>
<comment type="caution">
    <text evidence="1">The sequence shown here is derived from an EMBL/GenBank/DDBJ whole genome shotgun (WGS) entry which is preliminary data.</text>
</comment>
<protein>
    <recommendedName>
        <fullName evidence="3">Pentatricopeptide repeat-containing protein</fullName>
    </recommendedName>
</protein>
<dbReference type="InterPro" id="IPR046960">
    <property type="entry name" value="PPR_At4g14850-like_plant"/>
</dbReference>
<evidence type="ECO:0000313" key="1">
    <source>
        <dbReference type="EMBL" id="KAG5556233.1"/>
    </source>
</evidence>
<evidence type="ECO:0000313" key="2">
    <source>
        <dbReference type="Proteomes" id="UP000823749"/>
    </source>
</evidence>
<dbReference type="Proteomes" id="UP000823749">
    <property type="component" value="Chromosome 3"/>
</dbReference>
<evidence type="ECO:0008006" key="3">
    <source>
        <dbReference type="Google" id="ProtNLM"/>
    </source>
</evidence>